<gene>
    <name evidence="2" type="ORF">E2C01_069263</name>
</gene>
<evidence type="ECO:0000313" key="2">
    <source>
        <dbReference type="EMBL" id="MPC74884.1"/>
    </source>
</evidence>
<evidence type="ECO:0000313" key="3">
    <source>
        <dbReference type="Proteomes" id="UP000324222"/>
    </source>
</evidence>
<keyword evidence="3" id="KW-1185">Reference proteome</keyword>
<feature type="compositionally biased region" description="Polar residues" evidence="1">
    <location>
        <begin position="37"/>
        <end position="51"/>
    </location>
</feature>
<dbReference type="EMBL" id="VSRR010039928">
    <property type="protein sequence ID" value="MPC74884.1"/>
    <property type="molecule type" value="Genomic_DNA"/>
</dbReference>
<comment type="caution">
    <text evidence="2">The sequence shown here is derived from an EMBL/GenBank/DDBJ whole genome shotgun (WGS) entry which is preliminary data.</text>
</comment>
<sequence length="64" mass="6953">MQASPNQPVFHKTTGTEEDGSEQLHAPLNGTALYSSHRSMTTAKQAQNKVISDNDDSVLLTPKK</sequence>
<evidence type="ECO:0000256" key="1">
    <source>
        <dbReference type="SAM" id="MobiDB-lite"/>
    </source>
</evidence>
<feature type="region of interest" description="Disordered" evidence="1">
    <location>
        <begin position="37"/>
        <end position="64"/>
    </location>
</feature>
<accession>A0A5B7I2B2</accession>
<dbReference type="AlphaFoldDB" id="A0A5B7I2B2"/>
<organism evidence="2 3">
    <name type="scientific">Portunus trituberculatus</name>
    <name type="common">Swimming crab</name>
    <name type="synonym">Neptunus trituberculatus</name>
    <dbReference type="NCBI Taxonomy" id="210409"/>
    <lineage>
        <taxon>Eukaryota</taxon>
        <taxon>Metazoa</taxon>
        <taxon>Ecdysozoa</taxon>
        <taxon>Arthropoda</taxon>
        <taxon>Crustacea</taxon>
        <taxon>Multicrustacea</taxon>
        <taxon>Malacostraca</taxon>
        <taxon>Eumalacostraca</taxon>
        <taxon>Eucarida</taxon>
        <taxon>Decapoda</taxon>
        <taxon>Pleocyemata</taxon>
        <taxon>Brachyura</taxon>
        <taxon>Eubrachyura</taxon>
        <taxon>Portunoidea</taxon>
        <taxon>Portunidae</taxon>
        <taxon>Portuninae</taxon>
        <taxon>Portunus</taxon>
    </lineage>
</organism>
<protein>
    <submittedName>
        <fullName evidence="2">Uncharacterized protein</fullName>
    </submittedName>
</protein>
<feature type="region of interest" description="Disordered" evidence="1">
    <location>
        <begin position="1"/>
        <end position="23"/>
    </location>
</feature>
<name>A0A5B7I2B2_PORTR</name>
<dbReference type="Proteomes" id="UP000324222">
    <property type="component" value="Unassembled WGS sequence"/>
</dbReference>
<proteinExistence type="predicted"/>
<reference evidence="2 3" key="1">
    <citation type="submission" date="2019-05" db="EMBL/GenBank/DDBJ databases">
        <title>Another draft genome of Portunus trituberculatus and its Hox gene families provides insights of decapod evolution.</title>
        <authorList>
            <person name="Jeong J.-H."/>
            <person name="Song I."/>
            <person name="Kim S."/>
            <person name="Choi T."/>
            <person name="Kim D."/>
            <person name="Ryu S."/>
            <person name="Kim W."/>
        </authorList>
    </citation>
    <scope>NUCLEOTIDE SEQUENCE [LARGE SCALE GENOMIC DNA]</scope>
    <source>
        <tissue evidence="2">Muscle</tissue>
    </source>
</reference>